<feature type="transmembrane region" description="Helical" evidence="1">
    <location>
        <begin position="12"/>
        <end position="29"/>
    </location>
</feature>
<feature type="transmembrane region" description="Helical" evidence="1">
    <location>
        <begin position="109"/>
        <end position="134"/>
    </location>
</feature>
<keyword evidence="1" id="KW-0812">Transmembrane</keyword>
<keyword evidence="3" id="KW-0808">Transferase</keyword>
<dbReference type="EMBL" id="JBBYHR010000001">
    <property type="protein sequence ID" value="MEL1242829.1"/>
    <property type="molecule type" value="Genomic_DNA"/>
</dbReference>
<dbReference type="Pfam" id="PF06580">
    <property type="entry name" value="His_kinase"/>
    <property type="match status" value="1"/>
</dbReference>
<protein>
    <submittedName>
        <fullName evidence="3">Sensor histidine kinase</fullName>
    </submittedName>
</protein>
<evidence type="ECO:0000313" key="4">
    <source>
        <dbReference type="Proteomes" id="UP001464555"/>
    </source>
</evidence>
<feature type="transmembrane region" description="Helical" evidence="1">
    <location>
        <begin position="41"/>
        <end position="58"/>
    </location>
</feature>
<dbReference type="GO" id="GO:0016301">
    <property type="term" value="F:kinase activity"/>
    <property type="evidence" value="ECO:0007669"/>
    <property type="project" value="UniProtKB-KW"/>
</dbReference>
<keyword evidence="4" id="KW-1185">Reference proteome</keyword>
<dbReference type="PANTHER" id="PTHR34220">
    <property type="entry name" value="SENSOR HISTIDINE KINASE YPDA"/>
    <property type="match status" value="1"/>
</dbReference>
<feature type="transmembrane region" description="Helical" evidence="1">
    <location>
        <begin position="70"/>
        <end position="89"/>
    </location>
</feature>
<dbReference type="InterPro" id="IPR010559">
    <property type="entry name" value="Sig_transdc_His_kin_internal"/>
</dbReference>
<keyword evidence="1" id="KW-0472">Membrane</keyword>
<name>A0ABU9HSP4_9FLAO</name>
<gene>
    <name evidence="3" type="ORF">AAEO56_01035</name>
</gene>
<dbReference type="RefSeq" id="WP_341695154.1">
    <property type="nucleotide sequence ID" value="NZ_JBBYHR010000001.1"/>
</dbReference>
<dbReference type="PANTHER" id="PTHR34220:SF7">
    <property type="entry name" value="SENSOR HISTIDINE KINASE YPDA"/>
    <property type="match status" value="1"/>
</dbReference>
<dbReference type="InterPro" id="IPR050640">
    <property type="entry name" value="Bact_2-comp_sensor_kinase"/>
</dbReference>
<sequence length="342" mass="39848">MLSSLHRKETLRVFFLHFFIWLLIFSFPIVDSITGYRSFKIWRLLIPVGIFYFNYFYLVPRLLLRKMHAAYIIFIILLVILTSYVLLLIEPPELPPFASKLLPPEQRGLLHLRIFPFTAMLILHISISTLLRIYSQLNVSLRQQAETQAQKKIVELNLLKAQLNPHFFFNSLNTIYSLSIKRSSKTSEAILNLADLMRYMLYETNRNLVRLEQDILYIENYIELQKLRLTANNRIELKVEGELHGIVLPPLLFISFIENAFKYGTSSSQKSTITIEFIINEGTLTFKIINDVNPSASLKLSENGMGIKNAVERVKLYFPDKNIFRFALADGKYTVELTLFLK</sequence>
<dbReference type="Proteomes" id="UP001464555">
    <property type="component" value="Unassembled WGS sequence"/>
</dbReference>
<reference evidence="3 4" key="1">
    <citation type="submission" date="2024-04" db="EMBL/GenBank/DDBJ databases">
        <title>Flavobacterium sp. DGU11 16S ribosomal RNA gene Genome sequencing and assembly.</title>
        <authorList>
            <person name="Park S."/>
        </authorList>
    </citation>
    <scope>NUCLEOTIDE SEQUENCE [LARGE SCALE GENOMIC DNA]</scope>
    <source>
        <strain evidence="3 4">DGU11</strain>
    </source>
</reference>
<evidence type="ECO:0000313" key="3">
    <source>
        <dbReference type="EMBL" id="MEL1242829.1"/>
    </source>
</evidence>
<evidence type="ECO:0000259" key="2">
    <source>
        <dbReference type="Pfam" id="PF06580"/>
    </source>
</evidence>
<keyword evidence="1" id="KW-1133">Transmembrane helix</keyword>
<proteinExistence type="predicted"/>
<comment type="caution">
    <text evidence="3">The sequence shown here is derived from an EMBL/GenBank/DDBJ whole genome shotgun (WGS) entry which is preliminary data.</text>
</comment>
<keyword evidence="3" id="KW-0418">Kinase</keyword>
<accession>A0ABU9HSP4</accession>
<evidence type="ECO:0000256" key="1">
    <source>
        <dbReference type="SAM" id="Phobius"/>
    </source>
</evidence>
<organism evidence="3 4">
    <name type="scientific">Flavobacterium arundinis</name>
    <dbReference type="NCBI Taxonomy" id="3139143"/>
    <lineage>
        <taxon>Bacteria</taxon>
        <taxon>Pseudomonadati</taxon>
        <taxon>Bacteroidota</taxon>
        <taxon>Flavobacteriia</taxon>
        <taxon>Flavobacteriales</taxon>
        <taxon>Flavobacteriaceae</taxon>
        <taxon>Flavobacterium</taxon>
    </lineage>
</organism>
<feature type="domain" description="Signal transduction histidine kinase internal region" evidence="2">
    <location>
        <begin position="155"/>
        <end position="230"/>
    </location>
</feature>